<dbReference type="GO" id="GO:0044877">
    <property type="term" value="F:protein-containing complex binding"/>
    <property type="evidence" value="ECO:0007669"/>
    <property type="project" value="TreeGrafter"/>
</dbReference>
<protein>
    <submittedName>
        <fullName evidence="2">Nmra-like family protein</fullName>
    </submittedName>
</protein>
<dbReference type="Pfam" id="PF13460">
    <property type="entry name" value="NAD_binding_10"/>
    <property type="match status" value="1"/>
</dbReference>
<dbReference type="PANTHER" id="PTHR12126">
    <property type="entry name" value="NADH-UBIQUINONE OXIDOREDUCTASE 39 KDA SUBUNIT-RELATED"/>
    <property type="match status" value="1"/>
</dbReference>
<name>A0A0J5SBM9_9BACI</name>
<accession>A0A0J5SBM9</accession>
<dbReference type="InterPro" id="IPR016040">
    <property type="entry name" value="NAD(P)-bd_dom"/>
</dbReference>
<dbReference type="RefSeq" id="WP_048005067.1">
    <property type="nucleotide sequence ID" value="NZ_JBLGCT010000001.1"/>
</dbReference>
<dbReference type="AlphaFoldDB" id="A0A0J5SBM9"/>
<organism evidence="2 3">
    <name type="scientific">Rossellomorea marisflavi</name>
    <dbReference type="NCBI Taxonomy" id="189381"/>
    <lineage>
        <taxon>Bacteria</taxon>
        <taxon>Bacillati</taxon>
        <taxon>Bacillota</taxon>
        <taxon>Bacilli</taxon>
        <taxon>Bacillales</taxon>
        <taxon>Bacillaceae</taxon>
        <taxon>Rossellomorea</taxon>
    </lineage>
</organism>
<dbReference type="SUPFAM" id="SSF51735">
    <property type="entry name" value="NAD(P)-binding Rossmann-fold domains"/>
    <property type="match status" value="1"/>
</dbReference>
<dbReference type="PATRIC" id="fig|189381.10.peg.2966"/>
<sequence length="255" mass="28637">MKILVTGSTGQLGSAVLHQLKDRKCSVIMTSRRKPLCGGDFDWIYSDMLSGQGLEEASKDVDVVIHTATSPMKKTKEIEVAGLSNFLSKLTHIKHFIYPSIVGIEDIPFKYYKYKYEAEELLKQSPIPYTIVRATQFHSFVDSLFLSKTLLKGYFIPGNIKFQTVDVGEFANHLINLTDKGPQGKTAEFAGPKIMTLREMADLKIGINNKPSRIYNFSLPGGLYKALLDGKNTNPMQNVGTVTFEDYLRKKVTER</sequence>
<dbReference type="PANTHER" id="PTHR12126:SF11">
    <property type="entry name" value="NADH DEHYDROGENASE [UBIQUINONE] 1 ALPHA SUBCOMPLEX SUBUNIT 9, MITOCHONDRIAL"/>
    <property type="match status" value="1"/>
</dbReference>
<dbReference type="Proteomes" id="UP000076510">
    <property type="component" value="Unassembled WGS sequence"/>
</dbReference>
<dbReference type="InterPro" id="IPR036291">
    <property type="entry name" value="NAD(P)-bd_dom_sf"/>
</dbReference>
<dbReference type="InterPro" id="IPR051207">
    <property type="entry name" value="ComplexI_NDUFA9_subunit"/>
</dbReference>
<evidence type="ECO:0000259" key="1">
    <source>
        <dbReference type="Pfam" id="PF13460"/>
    </source>
</evidence>
<evidence type="ECO:0000313" key="2">
    <source>
        <dbReference type="EMBL" id="KZE48733.1"/>
    </source>
</evidence>
<gene>
    <name evidence="2" type="ORF">AV649_19365</name>
</gene>
<reference evidence="3" key="1">
    <citation type="submission" date="2016-01" db="EMBL/GenBank/DDBJ databases">
        <title>Whole genome sequencing of Bhargavaea cecembensis T14.</title>
        <authorList>
            <person name="Hong K.W."/>
        </authorList>
    </citation>
    <scope>NUCLEOTIDE SEQUENCE [LARGE SCALE GENOMIC DNA]</scope>
    <source>
        <strain evidence="3">M19</strain>
    </source>
</reference>
<dbReference type="EMBL" id="LQQY01000016">
    <property type="protein sequence ID" value="KZE48733.1"/>
    <property type="molecule type" value="Genomic_DNA"/>
</dbReference>
<dbReference type="OrthoDB" id="152510at2"/>
<feature type="domain" description="NAD(P)-binding" evidence="1">
    <location>
        <begin position="7"/>
        <end position="137"/>
    </location>
</feature>
<comment type="caution">
    <text evidence="2">The sequence shown here is derived from an EMBL/GenBank/DDBJ whole genome shotgun (WGS) entry which is preliminary data.</text>
</comment>
<evidence type="ECO:0000313" key="3">
    <source>
        <dbReference type="Proteomes" id="UP000076510"/>
    </source>
</evidence>
<dbReference type="Gene3D" id="3.40.50.720">
    <property type="entry name" value="NAD(P)-binding Rossmann-like Domain"/>
    <property type="match status" value="1"/>
</dbReference>
<proteinExistence type="predicted"/>